<dbReference type="eggNOG" id="ENOG5032A9E">
    <property type="taxonomic scope" value="Bacteria"/>
</dbReference>
<dbReference type="HOGENOM" id="CLU_134856_0_0_10"/>
<dbReference type="Proteomes" id="UP000003146">
    <property type="component" value="Unassembled WGS sequence"/>
</dbReference>
<name>B3JDV4_9BACT</name>
<evidence type="ECO:0000313" key="2">
    <source>
        <dbReference type="Proteomes" id="UP000003146"/>
    </source>
</evidence>
<accession>B3JDV4</accession>
<dbReference type="AlphaFoldDB" id="B3JDV4"/>
<comment type="caution">
    <text evidence="1">The sequence shown here is derived from an EMBL/GenBank/DDBJ whole genome shotgun (WGS) entry which is preliminary data.</text>
</comment>
<gene>
    <name evidence="1" type="ORF">BACCOP_00042</name>
</gene>
<dbReference type="STRING" id="470145.BACCOP_00042"/>
<proteinExistence type="predicted"/>
<organism evidence="1 2">
    <name type="scientific">Phocaeicola coprocola DSM 17136</name>
    <dbReference type="NCBI Taxonomy" id="470145"/>
    <lineage>
        <taxon>Bacteria</taxon>
        <taxon>Pseudomonadati</taxon>
        <taxon>Bacteroidota</taxon>
        <taxon>Bacteroidia</taxon>
        <taxon>Bacteroidales</taxon>
        <taxon>Bacteroidaceae</taxon>
        <taxon>Phocaeicola</taxon>
    </lineage>
</organism>
<evidence type="ECO:0008006" key="3">
    <source>
        <dbReference type="Google" id="ProtNLM"/>
    </source>
</evidence>
<dbReference type="EMBL" id="ABIY02000005">
    <property type="protein sequence ID" value="EDV02861.1"/>
    <property type="molecule type" value="Genomic_DNA"/>
</dbReference>
<protein>
    <recommendedName>
        <fullName evidence="3">N-acetyltransferase domain-containing protein</fullName>
    </recommendedName>
</protein>
<reference evidence="1 2" key="2">
    <citation type="submission" date="2008-04" db="EMBL/GenBank/DDBJ databases">
        <authorList>
            <person name="Fulton L."/>
            <person name="Clifton S."/>
            <person name="Fulton B."/>
            <person name="Xu J."/>
            <person name="Minx P."/>
            <person name="Pepin K.H."/>
            <person name="Johnson M."/>
            <person name="Thiruvilangam P."/>
            <person name="Bhonagiri V."/>
            <person name="Nash W.E."/>
            <person name="Mardis E.R."/>
            <person name="Wilson R.K."/>
        </authorList>
    </citation>
    <scope>NUCLEOTIDE SEQUENCE [LARGE SCALE GENOMIC DNA]</scope>
    <source>
        <strain evidence="1 2">DSM 17136</strain>
    </source>
</reference>
<reference evidence="1 2" key="1">
    <citation type="submission" date="2008-04" db="EMBL/GenBank/DDBJ databases">
        <title>Draft genome sequence of Bacteroides coprocola (DSM 17136).</title>
        <authorList>
            <person name="Sudarsanam P."/>
            <person name="Ley R."/>
            <person name="Guruge J."/>
            <person name="Turnbaugh P.J."/>
            <person name="Mahowald M."/>
            <person name="Liep D."/>
            <person name="Gordon J."/>
        </authorList>
    </citation>
    <scope>NUCLEOTIDE SEQUENCE [LARGE SCALE GENOMIC DNA]</scope>
    <source>
        <strain evidence="1 2">DSM 17136</strain>
    </source>
</reference>
<evidence type="ECO:0000313" key="1">
    <source>
        <dbReference type="EMBL" id="EDV02861.1"/>
    </source>
</evidence>
<sequence>MLGTKKKKQFMMQILKLQGTDRQLYRLVGPLVMNPKVLQYNNGYPFKTEEHYVWYIAIEKQKVMGFIPLEMRKNEHIINNYYAEAETHDYILDTLLNTVLTDEEESTQPLSAVVQTPHQDLFVQKGFEITKSWKLYIKMQKA</sequence>